<keyword evidence="4 6" id="KW-0067">ATP-binding</keyword>
<reference evidence="6 7" key="1">
    <citation type="submission" date="2020-03" db="EMBL/GenBank/DDBJ databases">
        <title>Whole genome shotgun sequence of Phytohabitans rumicis NBRC 108638.</title>
        <authorList>
            <person name="Komaki H."/>
            <person name="Tamura T."/>
        </authorList>
    </citation>
    <scope>NUCLEOTIDE SEQUENCE [LARGE SCALE GENOMIC DNA]</scope>
    <source>
        <strain evidence="6 7">NBRC 108638</strain>
    </source>
</reference>
<proteinExistence type="inferred from homology"/>
<dbReference type="SMART" id="SM00382">
    <property type="entry name" value="AAA"/>
    <property type="match status" value="1"/>
</dbReference>
<sequence>MRKANYTLLQAEELAKAYGHGRSKVAALLAFTGEVDSNGRVGVIGESGSGKSTLSRLLVGLERPSSGAVFWNGRNLASLTPREWRGFRKEVQYIAQDTSSSFDPRRSLLDSLLQPMRWLTDLDHGAALQRAEAVLTMLGLDIAAARGRPYDVSGGQRQRFAIARALVVQPSLLICDEVVSALDVSVQGSILNLLVDYCASNDAGLLFVSHGIPATAFISDELMVMHRGAVLERGPVAEVLRAPADPYTAGLLKAAS</sequence>
<dbReference type="InterPro" id="IPR003593">
    <property type="entry name" value="AAA+_ATPase"/>
</dbReference>
<dbReference type="GO" id="GO:0005524">
    <property type="term" value="F:ATP binding"/>
    <property type="evidence" value="ECO:0007669"/>
    <property type="project" value="UniProtKB-KW"/>
</dbReference>
<dbReference type="EMBL" id="BLPG01000001">
    <property type="protein sequence ID" value="GFJ95594.1"/>
    <property type="molecule type" value="Genomic_DNA"/>
</dbReference>
<evidence type="ECO:0000259" key="5">
    <source>
        <dbReference type="PROSITE" id="PS50893"/>
    </source>
</evidence>
<evidence type="ECO:0000256" key="3">
    <source>
        <dbReference type="ARBA" id="ARBA00022741"/>
    </source>
</evidence>
<gene>
    <name evidence="6" type="ORF">Prum_092360</name>
</gene>
<dbReference type="PROSITE" id="PS50893">
    <property type="entry name" value="ABC_TRANSPORTER_2"/>
    <property type="match status" value="1"/>
</dbReference>
<evidence type="ECO:0000256" key="4">
    <source>
        <dbReference type="ARBA" id="ARBA00022840"/>
    </source>
</evidence>
<evidence type="ECO:0000313" key="6">
    <source>
        <dbReference type="EMBL" id="GFJ95594.1"/>
    </source>
</evidence>
<comment type="caution">
    <text evidence="6">The sequence shown here is derived from an EMBL/GenBank/DDBJ whole genome shotgun (WGS) entry which is preliminary data.</text>
</comment>
<evidence type="ECO:0000313" key="7">
    <source>
        <dbReference type="Proteomes" id="UP000482960"/>
    </source>
</evidence>
<dbReference type="PROSITE" id="PS00211">
    <property type="entry name" value="ABC_TRANSPORTER_1"/>
    <property type="match status" value="1"/>
</dbReference>
<keyword evidence="3" id="KW-0547">Nucleotide-binding</keyword>
<organism evidence="6 7">
    <name type="scientific">Phytohabitans rumicis</name>
    <dbReference type="NCBI Taxonomy" id="1076125"/>
    <lineage>
        <taxon>Bacteria</taxon>
        <taxon>Bacillati</taxon>
        <taxon>Actinomycetota</taxon>
        <taxon>Actinomycetes</taxon>
        <taxon>Micromonosporales</taxon>
        <taxon>Micromonosporaceae</taxon>
    </lineage>
</organism>
<evidence type="ECO:0000256" key="2">
    <source>
        <dbReference type="ARBA" id="ARBA00022448"/>
    </source>
</evidence>
<protein>
    <submittedName>
        <fullName evidence="6">ABC transporter ATP-binding protein</fullName>
    </submittedName>
</protein>
<dbReference type="SUPFAM" id="SSF52540">
    <property type="entry name" value="P-loop containing nucleoside triphosphate hydrolases"/>
    <property type="match status" value="1"/>
</dbReference>
<dbReference type="InterPro" id="IPR003439">
    <property type="entry name" value="ABC_transporter-like_ATP-bd"/>
</dbReference>
<dbReference type="Proteomes" id="UP000482960">
    <property type="component" value="Unassembled WGS sequence"/>
</dbReference>
<dbReference type="RefSeq" id="WP_173083225.1">
    <property type="nucleotide sequence ID" value="NZ_BAABJB010000021.1"/>
</dbReference>
<accession>A0A6V8LH76</accession>
<keyword evidence="2" id="KW-0813">Transport</keyword>
<dbReference type="GO" id="GO:0055085">
    <property type="term" value="P:transmembrane transport"/>
    <property type="evidence" value="ECO:0007669"/>
    <property type="project" value="UniProtKB-ARBA"/>
</dbReference>
<name>A0A6V8LH76_9ACTN</name>
<dbReference type="Pfam" id="PF00005">
    <property type="entry name" value="ABC_tran"/>
    <property type="match status" value="1"/>
</dbReference>
<dbReference type="GO" id="GO:0016887">
    <property type="term" value="F:ATP hydrolysis activity"/>
    <property type="evidence" value="ECO:0007669"/>
    <property type="project" value="InterPro"/>
</dbReference>
<dbReference type="PANTHER" id="PTHR43776">
    <property type="entry name" value="TRANSPORT ATP-BINDING PROTEIN"/>
    <property type="match status" value="1"/>
</dbReference>
<dbReference type="PANTHER" id="PTHR43776:SF7">
    <property type="entry name" value="D,D-DIPEPTIDE TRANSPORT ATP-BINDING PROTEIN DDPF-RELATED"/>
    <property type="match status" value="1"/>
</dbReference>
<dbReference type="InterPro" id="IPR027417">
    <property type="entry name" value="P-loop_NTPase"/>
</dbReference>
<reference evidence="6 7" key="2">
    <citation type="submission" date="2020-03" db="EMBL/GenBank/DDBJ databases">
        <authorList>
            <person name="Ichikawa N."/>
            <person name="Kimura A."/>
            <person name="Kitahashi Y."/>
            <person name="Uohara A."/>
        </authorList>
    </citation>
    <scope>NUCLEOTIDE SEQUENCE [LARGE SCALE GENOMIC DNA]</scope>
    <source>
        <strain evidence="6 7">NBRC 108638</strain>
    </source>
</reference>
<comment type="similarity">
    <text evidence="1">Belongs to the ABC transporter superfamily.</text>
</comment>
<feature type="domain" description="ABC transporter" evidence="5">
    <location>
        <begin position="9"/>
        <end position="252"/>
    </location>
</feature>
<dbReference type="AlphaFoldDB" id="A0A6V8LH76"/>
<evidence type="ECO:0000256" key="1">
    <source>
        <dbReference type="ARBA" id="ARBA00005417"/>
    </source>
</evidence>
<keyword evidence="7" id="KW-1185">Reference proteome</keyword>
<dbReference type="InterPro" id="IPR017871">
    <property type="entry name" value="ABC_transporter-like_CS"/>
</dbReference>
<dbReference type="CDD" id="cd03257">
    <property type="entry name" value="ABC_NikE_OppD_transporters"/>
    <property type="match status" value="1"/>
</dbReference>
<dbReference type="Gene3D" id="3.40.50.300">
    <property type="entry name" value="P-loop containing nucleotide triphosphate hydrolases"/>
    <property type="match status" value="1"/>
</dbReference>
<dbReference type="InterPro" id="IPR050319">
    <property type="entry name" value="ABC_transp_ATP-bind"/>
</dbReference>